<protein>
    <submittedName>
        <fullName evidence="14">Proteasome activator complex subunit 4-like isoform X1</fullName>
    </submittedName>
</protein>
<dbReference type="PANTHER" id="PTHR32170:SF3">
    <property type="entry name" value="PROTEASOME ACTIVATOR COMPLEX SUBUNIT 4"/>
    <property type="match status" value="1"/>
</dbReference>
<evidence type="ECO:0000256" key="7">
    <source>
        <dbReference type="ARBA" id="ARBA00023204"/>
    </source>
</evidence>
<dbReference type="GO" id="GO:0016504">
    <property type="term" value="F:peptidase activator activity"/>
    <property type="evidence" value="ECO:0007669"/>
    <property type="project" value="InterPro"/>
</dbReference>
<dbReference type="GO" id="GO:0006281">
    <property type="term" value="P:DNA repair"/>
    <property type="evidence" value="ECO:0007669"/>
    <property type="project" value="UniProtKB-KW"/>
</dbReference>
<organism evidence="13 14">
    <name type="scientific">Bombus vosnesenskii</name>
    <dbReference type="NCBI Taxonomy" id="207650"/>
    <lineage>
        <taxon>Eukaryota</taxon>
        <taxon>Metazoa</taxon>
        <taxon>Ecdysozoa</taxon>
        <taxon>Arthropoda</taxon>
        <taxon>Hexapoda</taxon>
        <taxon>Insecta</taxon>
        <taxon>Pterygota</taxon>
        <taxon>Neoptera</taxon>
        <taxon>Endopterygota</taxon>
        <taxon>Hymenoptera</taxon>
        <taxon>Apocrita</taxon>
        <taxon>Aculeata</taxon>
        <taxon>Apoidea</taxon>
        <taxon>Anthophila</taxon>
        <taxon>Apidae</taxon>
        <taxon>Bombus</taxon>
        <taxon>Pyrobombus</taxon>
    </lineage>
</organism>
<evidence type="ECO:0000256" key="3">
    <source>
        <dbReference type="ARBA" id="ARBA00005739"/>
    </source>
</evidence>
<keyword evidence="8" id="KW-0539">Nucleus</keyword>
<dbReference type="GO" id="GO:0005829">
    <property type="term" value="C:cytosol"/>
    <property type="evidence" value="ECO:0007669"/>
    <property type="project" value="TreeGrafter"/>
</dbReference>
<feature type="domain" description="Proteasome activator complex subunit 4-like HEAT repeat-like" evidence="12">
    <location>
        <begin position="1155"/>
        <end position="1446"/>
    </location>
</feature>
<dbReference type="Pfam" id="PF16507">
    <property type="entry name" value="HEAT_PSME4_mid"/>
    <property type="match status" value="1"/>
</dbReference>
<accession>A0A6J3JY83</accession>
<dbReference type="InterPro" id="IPR016024">
    <property type="entry name" value="ARM-type_fold"/>
</dbReference>
<dbReference type="GO" id="GO:0016607">
    <property type="term" value="C:nuclear speck"/>
    <property type="evidence" value="ECO:0007669"/>
    <property type="project" value="UniProtKB-SubCell"/>
</dbReference>
<feature type="compositionally biased region" description="Low complexity" evidence="9">
    <location>
        <begin position="1202"/>
        <end position="1211"/>
    </location>
</feature>
<feature type="domain" description="Proteasome activator complex subunit 4 C-terminal" evidence="10">
    <location>
        <begin position="1745"/>
        <end position="1832"/>
    </location>
</feature>
<dbReference type="InterPro" id="IPR055455">
    <property type="entry name" value="HEAT_PSME4"/>
</dbReference>
<dbReference type="Pfam" id="PF11919">
    <property type="entry name" value="PSME4_C"/>
    <property type="match status" value="1"/>
</dbReference>
<dbReference type="InterPro" id="IPR035309">
    <property type="entry name" value="PSME4"/>
</dbReference>
<dbReference type="GO" id="GO:0010499">
    <property type="term" value="P:proteasomal ubiquitin-independent protein catabolic process"/>
    <property type="evidence" value="ECO:0007669"/>
    <property type="project" value="TreeGrafter"/>
</dbReference>
<evidence type="ECO:0000256" key="6">
    <source>
        <dbReference type="ARBA" id="ARBA00022763"/>
    </source>
</evidence>
<comment type="subcellular location">
    <subcellularLocation>
        <location evidence="2">Cytoplasm</location>
    </subcellularLocation>
    <subcellularLocation>
        <location evidence="1">Nucleus speckle</location>
    </subcellularLocation>
</comment>
<evidence type="ECO:0000256" key="2">
    <source>
        <dbReference type="ARBA" id="ARBA00004496"/>
    </source>
</evidence>
<comment type="similarity">
    <text evidence="3">Belongs to the BLM10 family.</text>
</comment>
<evidence type="ECO:0000259" key="11">
    <source>
        <dbReference type="Pfam" id="PF16507"/>
    </source>
</evidence>
<evidence type="ECO:0000259" key="10">
    <source>
        <dbReference type="Pfam" id="PF11919"/>
    </source>
</evidence>
<dbReference type="InterPro" id="IPR021843">
    <property type="entry name" value="PSME4_C"/>
</dbReference>
<keyword evidence="4" id="KW-0963">Cytoplasm</keyword>
<dbReference type="PANTHER" id="PTHR32170">
    <property type="entry name" value="PROTEASOME ACTIVATOR COMPLEX SUBUNIT 4"/>
    <property type="match status" value="1"/>
</dbReference>
<keyword evidence="5" id="KW-0677">Repeat</keyword>
<dbReference type="SUPFAM" id="SSF48371">
    <property type="entry name" value="ARM repeat"/>
    <property type="match status" value="2"/>
</dbReference>
<evidence type="ECO:0000313" key="14">
    <source>
        <dbReference type="RefSeq" id="XP_033345080.1"/>
    </source>
</evidence>
<reference evidence="14" key="1">
    <citation type="submission" date="2025-08" db="UniProtKB">
        <authorList>
            <consortium name="RefSeq"/>
        </authorList>
    </citation>
    <scope>IDENTIFICATION</scope>
    <source>
        <tissue evidence="14">Muscle</tissue>
    </source>
</reference>
<evidence type="ECO:0000259" key="12">
    <source>
        <dbReference type="Pfam" id="PF23096"/>
    </source>
</evidence>
<keyword evidence="13" id="KW-1185">Reference proteome</keyword>
<evidence type="ECO:0000256" key="1">
    <source>
        <dbReference type="ARBA" id="ARBA00004324"/>
    </source>
</evidence>
<feature type="region of interest" description="Disordered" evidence="9">
    <location>
        <begin position="1191"/>
        <end position="1215"/>
    </location>
</feature>
<dbReference type="Proteomes" id="UP000504631">
    <property type="component" value="Unplaced"/>
</dbReference>
<dbReference type="RefSeq" id="XP_033345080.1">
    <property type="nucleotide sequence ID" value="XM_033489189.1"/>
</dbReference>
<name>A0A6J3JY83_9HYME</name>
<dbReference type="KEGG" id="bvk:117231096"/>
<sequence>MNKNLTDICIYKSIEDVQSKKFIYNKLLPYADEVETETQALLAEIKANLGRAVMFNEIWPGCYVWVTKLGHYINMYGFNFSKEDHILLIKLLYELVTVSEIPTASTFQCLITLLMLLKKRKFISPDELKLPWRPLYNMILRIMKAKENRPEMYHICHLFENTTESLIVYAKVYFPLSATQEILDELRPTLCLTDVITMSQSIQLLRWFLPVQLPPKYHSIGYQLWFEEFMKLWEICHNAPTWENEMMELMAAVANYNIGYINWEPYIPLMFTRFIRCLKLPVSYNKIQKHHEIDANSITIWIVAVLGNGSSAQTYLDKFLKTIETYFHPANNGYWLNILKEILMKLSFYFITRLHKERYAEPTWETPIPEEYKLTDSHVDAFVKSMLPVTMASIFNKLSVNHASQALQYLATMRPNLVIPYVLNRVSSTLDSLTIESYKLIATLNCMEAIARPMAEGSKNVNTDYTYPEGPRHVLPLLSLLLSSIDPNNPEKCFLAFRLISVYACFIPIVDTSKPITAVGEEDKLDYETASGFEDFVLQFLDKIFSFIDHSSLELVRLENSAGGEKSKLEKVTETVLCNVCMILLMYINDAIFKKALDKLCTFITQRTLEIKVAGQLAAGLCRVFAQVNGKETLKTLLPVLSQTILDITGESNDIIKEEHVDDRLLYAMLLLSATVTTTGNNLLPYIDTLTTVLDRVVILNSREGNNLACILLKSVLHSLSTMVPCHFTSTDEIKYWGQVLDISSLDVKWYIPDKTEMAAINRIFLRYLIPETSKLKTYCKRLITLRREELLTSLNIVSTIIEGCESVLPIYEGKPLDLVKSSLKWQPFRPTLGMKHEILMPNGSNVKRYIGTLMNKLQGIILENTEGDTKSLFVLIKIWGYLLLGPASVTTNIVNYRNIKRAHKMMKDMLVRKKGIMGSFVLLCAEIQHKTRSYLQFFNLTEAHKKIMLKLFRLATSRYSDVRCQAQRVLLRAFHHLTLSSRIIIPKLLDILRADPEADHDAYKGALNILVDSQETIIEHDWNKLRDLWTTLVLSKPCEKLSIIRLKEDVVKYISKQFTTIAITFEIPNTCLEIATALWKTNPQPTLPQPTEDEIVEGLKIAQAFNESNLASYNGLINDLLNALLEKNLHWRHRLMAIDFIRHLVHPEQIYPPKVVRYFVGALIHDSLSERNIALRVVICMLQQQKREHPKITIDPPTSLEQNESSENQSVNFERGQRPDNAWLQYNFETRPLTAEQWDEPRFIHKPYLGYYTWPKKIEMYAPTPQQPCLDPNVRKLTDHEKEIDLFFNDLQNIKKLIKFYSLETKKDNDKFNYYKYRLFKALFRNHGIVFLKNFLPHLHELVKDKQESSQRCAAEIIAGIIKGSKHWPFNMVCEMWDSLLPVIKLTLINMTPETLEDWVLCFSTAQQCRDPNRQHWLLEHLMEEIFVSESESSFIESGRLLILQTTLTEQLWRVLELLQRLLKRIEDRLLENPFENVRERLSSVLVTVFTSLRTSNNQSVPQIQDFLNKIVPKLQPLVDENATKFDNDVKNLPAHVSIVKSNDLKEIGINEEEKERAIRLLKTICKWIVDMNRPWYGLPPELYQIFPIIYQMENCETDEELKQSCTSALTIYAQAFTLPCNMPVALEAVEKMSKHVSWWTRSACLEFLQAWVFYNMCTFLSNPSWVNSVKDIVLRLLEDERVEVRKTAGELLSGLVHCMFIPELESLLDEFKRKANIKLCKKEALNSNKEETKKNLKADALRIRHAAIIGMCAFVQAHPYDIPKYVPPIFEHLRAHMNDPQPIPMTIKETLDDFKRTHNGWRGVEEYMQHFTEEQLSVLQDLIMPPSYYA</sequence>
<dbReference type="GeneID" id="117231096"/>
<keyword evidence="6" id="KW-0227">DNA damage</keyword>
<evidence type="ECO:0000256" key="4">
    <source>
        <dbReference type="ARBA" id="ARBA00022490"/>
    </source>
</evidence>
<dbReference type="Pfam" id="PF23096">
    <property type="entry name" value="HEAT_PSME4"/>
    <property type="match status" value="1"/>
</dbReference>
<dbReference type="InterPro" id="IPR032430">
    <property type="entry name" value="Blm10_mid"/>
</dbReference>
<keyword evidence="7" id="KW-0234">DNA repair</keyword>
<proteinExistence type="inferred from homology"/>
<dbReference type="GO" id="GO:0070628">
    <property type="term" value="F:proteasome binding"/>
    <property type="evidence" value="ECO:0007669"/>
    <property type="project" value="InterPro"/>
</dbReference>
<dbReference type="Gene3D" id="1.25.10.10">
    <property type="entry name" value="Leucine-rich Repeat Variant"/>
    <property type="match status" value="1"/>
</dbReference>
<dbReference type="InterPro" id="IPR011989">
    <property type="entry name" value="ARM-like"/>
</dbReference>
<evidence type="ECO:0000256" key="9">
    <source>
        <dbReference type="SAM" id="MobiDB-lite"/>
    </source>
</evidence>
<evidence type="ECO:0000256" key="5">
    <source>
        <dbReference type="ARBA" id="ARBA00022737"/>
    </source>
</evidence>
<evidence type="ECO:0000256" key="8">
    <source>
        <dbReference type="ARBA" id="ARBA00023242"/>
    </source>
</evidence>
<evidence type="ECO:0000313" key="13">
    <source>
        <dbReference type="Proteomes" id="UP000504631"/>
    </source>
</evidence>
<gene>
    <name evidence="14" type="primary">LOC117231096</name>
</gene>
<feature type="domain" description="Proteasome activator Blm10 middle HEAT repeats region" evidence="11">
    <location>
        <begin position="316"/>
        <end position="782"/>
    </location>
</feature>